<dbReference type="eggNOG" id="KOG3765">
    <property type="taxonomic scope" value="Eukaryota"/>
</dbReference>
<reference evidence="3" key="1">
    <citation type="submission" date="2016-11" db="UniProtKB">
        <authorList>
            <consortium name="WormBaseParasite"/>
        </authorList>
    </citation>
    <scope>IDENTIFICATION</scope>
</reference>
<keyword evidence="1" id="KW-0472">Membrane</keyword>
<organism evidence="2 3">
    <name type="scientific">Caenorhabditis tropicalis</name>
    <dbReference type="NCBI Taxonomy" id="1561998"/>
    <lineage>
        <taxon>Eukaryota</taxon>
        <taxon>Metazoa</taxon>
        <taxon>Ecdysozoa</taxon>
        <taxon>Nematoda</taxon>
        <taxon>Chromadorea</taxon>
        <taxon>Rhabditida</taxon>
        <taxon>Rhabditina</taxon>
        <taxon>Rhabditomorpha</taxon>
        <taxon>Rhabditoidea</taxon>
        <taxon>Rhabditidae</taxon>
        <taxon>Peloderinae</taxon>
        <taxon>Caenorhabditis</taxon>
    </lineage>
</organism>
<evidence type="ECO:0000256" key="1">
    <source>
        <dbReference type="SAM" id="Phobius"/>
    </source>
</evidence>
<dbReference type="AlphaFoldDB" id="A0A1I7UU49"/>
<dbReference type="STRING" id="1561998.A0A1I7UU49"/>
<evidence type="ECO:0000313" key="2">
    <source>
        <dbReference type="Proteomes" id="UP000095282"/>
    </source>
</evidence>
<keyword evidence="1" id="KW-1133">Transmembrane helix</keyword>
<name>A0A1I7UU49_9PELO</name>
<dbReference type="PANTHER" id="PTHR47411:SF2">
    <property type="entry name" value="B3GNT1, BETA-1,3-N-ACETYLGUCOSAMINYLTRANSFERASE 1, HOMOLOG"/>
    <property type="match status" value="1"/>
</dbReference>
<dbReference type="Proteomes" id="UP000095282">
    <property type="component" value="Unplaced"/>
</dbReference>
<feature type="transmembrane region" description="Helical" evidence="1">
    <location>
        <begin position="6"/>
        <end position="22"/>
    </location>
</feature>
<proteinExistence type="predicted"/>
<keyword evidence="2" id="KW-1185">Reference proteome</keyword>
<dbReference type="WBParaSite" id="Csp11.Scaffold630.g19367.t2">
    <property type="protein sequence ID" value="Csp11.Scaffold630.g19367.t2"/>
    <property type="gene ID" value="Csp11.Scaffold630.g19367"/>
</dbReference>
<sequence>MVRLNRTAIYSFLLVFIVLMYLQRLRNKYFLQNQESEDLNLQKERPPLIEYTIEKFGVEGDRQNYSIQTEKHSDEYCIGYSFLKATETFREPDGLEPVTLATHATSDMIDAIEMMPQLWDGPISIGVFVDYHSSNVLEFLSEIHRCDIRFRRKMTVHFAFRRAPFQAECPLFELKHSNRSCQEFYASHEYLRNSIVGPFQLYPSNLMRNIARKGAQSDIHFIMDGDMIPSQDFATKIKPIANEIVDGKSRRVLAIRRFETSHGADIPRDHRKLLKSKRLHKTFEFHHRFFAAGHHIDGLDDWFRASGHSDMVSTKEVAYPLFSVED</sequence>
<keyword evidence="1" id="KW-0812">Transmembrane</keyword>
<dbReference type="Pfam" id="PF13896">
    <property type="entry name" value="Glyco_transf_49"/>
    <property type="match status" value="1"/>
</dbReference>
<dbReference type="PANTHER" id="PTHR47411">
    <property type="entry name" value="B3GNT1, BETA-1,3-N-ACETYLGUCOSAMINYLTRANSFERASE 1, HOMOLOG"/>
    <property type="match status" value="1"/>
</dbReference>
<protein>
    <submittedName>
        <fullName evidence="3">Beta-1,4-glucuronyltransferase 1</fullName>
    </submittedName>
</protein>
<evidence type="ECO:0000313" key="3">
    <source>
        <dbReference type="WBParaSite" id="Csp11.Scaffold630.g19367.t2"/>
    </source>
</evidence>
<accession>A0A1I7UU49</accession>